<dbReference type="Gene3D" id="3.30.1390.10">
    <property type="match status" value="1"/>
</dbReference>
<dbReference type="InterPro" id="IPR003769">
    <property type="entry name" value="ClpS_core"/>
</dbReference>
<dbReference type="Pfam" id="PF02617">
    <property type="entry name" value="ClpS"/>
    <property type="match status" value="1"/>
</dbReference>
<feature type="region of interest" description="Disordered" evidence="2">
    <location>
        <begin position="1"/>
        <end position="36"/>
    </location>
</feature>
<proteinExistence type="inferred from homology"/>
<evidence type="ECO:0000313" key="4">
    <source>
        <dbReference type="EMBL" id="SFG58512.1"/>
    </source>
</evidence>
<dbReference type="EMBL" id="FOOU01000009">
    <property type="protein sequence ID" value="SFG58512.1"/>
    <property type="molecule type" value="Genomic_DNA"/>
</dbReference>
<evidence type="ECO:0000259" key="3">
    <source>
        <dbReference type="Pfam" id="PF02617"/>
    </source>
</evidence>
<comment type="similarity">
    <text evidence="1">Belongs to the ClpS family.</text>
</comment>
<keyword evidence="5" id="KW-1185">Reference proteome</keyword>
<reference evidence="5" key="1">
    <citation type="submission" date="2016-10" db="EMBL/GenBank/DDBJ databases">
        <authorList>
            <person name="Varghese N."/>
            <person name="Submissions S."/>
        </authorList>
    </citation>
    <scope>NUCLEOTIDE SEQUENCE [LARGE SCALE GENOMIC DNA]</scope>
    <source>
        <strain evidence="5">CGMCC 1.10971</strain>
    </source>
</reference>
<organism evidence="4 5">
    <name type="scientific">Neptunomonas qingdaonensis</name>
    <dbReference type="NCBI Taxonomy" id="1045558"/>
    <lineage>
        <taxon>Bacteria</taxon>
        <taxon>Pseudomonadati</taxon>
        <taxon>Pseudomonadota</taxon>
        <taxon>Gammaproteobacteria</taxon>
        <taxon>Oceanospirillales</taxon>
        <taxon>Oceanospirillaceae</taxon>
        <taxon>Neptunomonas</taxon>
    </lineage>
</organism>
<dbReference type="InterPro" id="IPR022935">
    <property type="entry name" value="ClpS"/>
</dbReference>
<dbReference type="InterPro" id="IPR014719">
    <property type="entry name" value="Ribosomal_bL12_C/ClpS-like"/>
</dbReference>
<dbReference type="RefSeq" id="WP_372742097.1">
    <property type="nucleotide sequence ID" value="NZ_FOOU01000009.1"/>
</dbReference>
<protein>
    <recommendedName>
        <fullName evidence="1">ATP-dependent Clp protease adapter protein ClpS</fullName>
    </recommendedName>
</protein>
<feature type="domain" description="Adaptor protein ClpS core" evidence="3">
    <location>
        <begin position="39"/>
        <end position="116"/>
    </location>
</feature>
<dbReference type="SUPFAM" id="SSF54736">
    <property type="entry name" value="ClpS-like"/>
    <property type="match status" value="1"/>
</dbReference>
<dbReference type="PANTHER" id="PTHR33473">
    <property type="entry name" value="ATP-DEPENDENT CLP PROTEASE ADAPTER PROTEIN CLPS1, CHLOROPLASTIC"/>
    <property type="match status" value="1"/>
</dbReference>
<comment type="subunit">
    <text evidence="1">Binds to the N-terminal domain of the chaperone ClpA.</text>
</comment>
<dbReference type="NCBIfam" id="NF000669">
    <property type="entry name" value="PRK00033.1-2"/>
    <property type="match status" value="1"/>
</dbReference>
<keyword evidence="4" id="KW-0645">Protease</keyword>
<dbReference type="STRING" id="1045558.SAMN05216175_10932"/>
<dbReference type="GO" id="GO:0030163">
    <property type="term" value="P:protein catabolic process"/>
    <property type="evidence" value="ECO:0007669"/>
    <property type="project" value="InterPro"/>
</dbReference>
<dbReference type="NCBIfam" id="NF000672">
    <property type="entry name" value="PRK00033.1-5"/>
    <property type="match status" value="1"/>
</dbReference>
<dbReference type="AlphaFoldDB" id="A0A1I2T0H0"/>
<evidence type="ECO:0000256" key="2">
    <source>
        <dbReference type="SAM" id="MobiDB-lite"/>
    </source>
</evidence>
<evidence type="ECO:0000313" key="5">
    <source>
        <dbReference type="Proteomes" id="UP000198623"/>
    </source>
</evidence>
<evidence type="ECO:0000256" key="1">
    <source>
        <dbReference type="HAMAP-Rule" id="MF_00302"/>
    </source>
</evidence>
<feature type="compositionally biased region" description="Acidic residues" evidence="2">
    <location>
        <begin position="15"/>
        <end position="24"/>
    </location>
</feature>
<accession>A0A1I2T0H0</accession>
<comment type="function">
    <text evidence="1">Involved in the modulation of the specificity of the ClpAP-mediated ATP-dependent protein degradation.</text>
</comment>
<dbReference type="FunFam" id="3.30.1390.10:FF:000002">
    <property type="entry name" value="ATP-dependent Clp protease adapter protein ClpS"/>
    <property type="match status" value="1"/>
</dbReference>
<dbReference type="GO" id="GO:0008233">
    <property type="term" value="F:peptidase activity"/>
    <property type="evidence" value="ECO:0007669"/>
    <property type="project" value="UniProtKB-KW"/>
</dbReference>
<gene>
    <name evidence="1" type="primary">clpS</name>
    <name evidence="4" type="ORF">SAMN05216175_10932</name>
</gene>
<keyword evidence="4" id="KW-0378">Hydrolase</keyword>
<name>A0A1I2T0H0_9GAMM</name>
<dbReference type="GO" id="GO:0006508">
    <property type="term" value="P:proteolysis"/>
    <property type="evidence" value="ECO:0007669"/>
    <property type="project" value="UniProtKB-UniRule"/>
</dbReference>
<dbReference type="HAMAP" id="MF_00302">
    <property type="entry name" value="ClpS"/>
    <property type="match status" value="1"/>
</dbReference>
<dbReference type="PANTHER" id="PTHR33473:SF19">
    <property type="entry name" value="ATP-DEPENDENT CLP PROTEASE ADAPTER PROTEIN CLPS"/>
    <property type="match status" value="1"/>
</dbReference>
<dbReference type="Proteomes" id="UP000198623">
    <property type="component" value="Unassembled WGS sequence"/>
</dbReference>
<sequence>MQAERELKMTRLSSEGEEGNEPFSDDGSIATQEASPKLKKPPMYRVVLLNDDYTPMEFVVEVLMIFFSMTQEQATQVMLAVHTQGKGDCGVFSRDVAETKAAQVNQYSRDNKHPLLSEVEAV</sequence>